<dbReference type="RefSeq" id="WP_285274392.1">
    <property type="nucleotide sequence ID" value="NZ_JASNVW010000008.1"/>
</dbReference>
<protein>
    <submittedName>
        <fullName evidence="2">CRISPR system precrRNA processing endoribonuclease RAMP protein Cas6</fullName>
    </submittedName>
</protein>
<dbReference type="EMBL" id="JASNVW010000008">
    <property type="protein sequence ID" value="MDK6029406.1"/>
    <property type="molecule type" value="Genomic_DNA"/>
</dbReference>
<dbReference type="Gene3D" id="3.30.70.1900">
    <property type="match status" value="1"/>
</dbReference>
<dbReference type="AlphaFoldDB" id="A0ABD4Z7U4"/>
<feature type="domain" description="CRISPR-associated protein Cas6 C-terminal" evidence="1">
    <location>
        <begin position="148"/>
        <end position="262"/>
    </location>
</feature>
<reference evidence="2 3" key="1">
    <citation type="submission" date="2023-05" db="EMBL/GenBank/DDBJ databases">
        <title>A new hyperthermophilic archaea 'Ignisphaera cupida' sp. nov. and description of the family 'Ignisphaeraceae' fam. nov.</title>
        <authorList>
            <person name="Podosokorskaya O.A."/>
            <person name="Elcheninov A.G."/>
            <person name="Klukina A."/>
            <person name="Merkel A.Y."/>
        </authorList>
    </citation>
    <scope>NUCLEOTIDE SEQUENCE [LARGE SCALE GENOMIC DNA]</scope>
    <source>
        <strain evidence="2 3">4213-co</strain>
    </source>
</reference>
<dbReference type="Proteomes" id="UP001529235">
    <property type="component" value="Unassembled WGS sequence"/>
</dbReference>
<keyword evidence="3" id="KW-1185">Reference proteome</keyword>
<evidence type="ECO:0000313" key="2">
    <source>
        <dbReference type="EMBL" id="MDK6029406.1"/>
    </source>
</evidence>
<dbReference type="Pfam" id="PF10040">
    <property type="entry name" value="CRISPR_Cas6"/>
    <property type="match status" value="1"/>
</dbReference>
<evidence type="ECO:0000259" key="1">
    <source>
        <dbReference type="Pfam" id="PF10040"/>
    </source>
</evidence>
<dbReference type="InterPro" id="IPR019267">
    <property type="entry name" value="CRISPR-assoc_Cas6_C"/>
</dbReference>
<evidence type="ECO:0000313" key="3">
    <source>
        <dbReference type="Proteomes" id="UP001529235"/>
    </source>
</evidence>
<proteinExistence type="predicted"/>
<sequence length="269" mass="29715">MELPKGDRKIYVFKVIGFLTESRPLIGWSGSFVSAVIRDNVIGGVDVSKLAVSPLFIGNSRKGVERAVLSGVNGFREVVDAGSRIWFTFSIVSKDFPNEIAEKLSSGVVGPFNVSELEFEVVSEFSSSLASNYFRYVDASGRGLVEVFFYPTIFVFHGWRVLYPSPQRLVFGLAKSAAELLGVNPKLAKKRARTLSRAIELVHNKTRVVSVDIGGNRVVKAFMGKAVYGVKGLENLRDFIDLLNFGGKINIGKSRGIGFGFYRFKILKR</sequence>
<accession>A0ABD4Z7U4</accession>
<gene>
    <name evidence="2" type="primary">cas6</name>
    <name evidence="2" type="ORF">QPL79_08525</name>
</gene>
<comment type="caution">
    <text evidence="2">The sequence shown here is derived from an EMBL/GenBank/DDBJ whole genome shotgun (WGS) entry which is preliminary data.</text>
</comment>
<name>A0ABD4Z7U4_9CREN</name>
<organism evidence="2 3">
    <name type="scientific">Ignisphaera cupida</name>
    <dbReference type="NCBI Taxonomy" id="3050454"/>
    <lineage>
        <taxon>Archaea</taxon>
        <taxon>Thermoproteota</taxon>
        <taxon>Thermoprotei</taxon>
        <taxon>Desulfurococcales</taxon>
        <taxon>Desulfurococcaceae</taxon>
        <taxon>Ignisphaera</taxon>
    </lineage>
</organism>